<proteinExistence type="inferred from homology"/>
<dbReference type="InterPro" id="IPR007749">
    <property type="entry name" value="DUF677"/>
</dbReference>
<comment type="caution">
    <text evidence="6">The sequence shown here is derived from an EMBL/GenBank/DDBJ whole genome shotgun (WGS) entry which is preliminary data.</text>
</comment>
<evidence type="ECO:0000313" key="6">
    <source>
        <dbReference type="EMBL" id="KAF8405183.1"/>
    </source>
</evidence>
<reference evidence="6 7" key="1">
    <citation type="submission" date="2020-04" db="EMBL/GenBank/DDBJ databases">
        <title>Plant Genome Project.</title>
        <authorList>
            <person name="Zhang R.-G."/>
        </authorList>
    </citation>
    <scope>NUCLEOTIDE SEQUENCE [LARGE SCALE GENOMIC DNA]</scope>
    <source>
        <strain evidence="6">YNK0</strain>
        <tissue evidence="6">Leaf</tissue>
    </source>
</reference>
<organism evidence="6 7">
    <name type="scientific">Tetracentron sinense</name>
    <name type="common">Spur-leaf</name>
    <dbReference type="NCBI Taxonomy" id="13715"/>
    <lineage>
        <taxon>Eukaryota</taxon>
        <taxon>Viridiplantae</taxon>
        <taxon>Streptophyta</taxon>
        <taxon>Embryophyta</taxon>
        <taxon>Tracheophyta</taxon>
        <taxon>Spermatophyta</taxon>
        <taxon>Magnoliopsida</taxon>
        <taxon>Trochodendrales</taxon>
        <taxon>Trochodendraceae</taxon>
        <taxon>Tetracentron</taxon>
    </lineage>
</organism>
<keyword evidence="4" id="KW-1133">Transmembrane helix</keyword>
<name>A0A835DI52_TETSI</name>
<keyword evidence="5" id="KW-0472">Membrane</keyword>
<dbReference type="Proteomes" id="UP000655225">
    <property type="component" value="Unassembled WGS sequence"/>
</dbReference>
<comment type="subcellular location">
    <subcellularLocation>
        <location evidence="1">Membrane</location>
    </subcellularLocation>
</comment>
<evidence type="ECO:0000313" key="7">
    <source>
        <dbReference type="Proteomes" id="UP000655225"/>
    </source>
</evidence>
<dbReference type="GO" id="GO:0016020">
    <property type="term" value="C:membrane"/>
    <property type="evidence" value="ECO:0007669"/>
    <property type="project" value="UniProtKB-SubCell"/>
</dbReference>
<evidence type="ECO:0000256" key="2">
    <source>
        <dbReference type="ARBA" id="ARBA00009074"/>
    </source>
</evidence>
<evidence type="ECO:0000256" key="4">
    <source>
        <dbReference type="ARBA" id="ARBA00022989"/>
    </source>
</evidence>
<dbReference type="AlphaFoldDB" id="A0A835DI52"/>
<dbReference type="PANTHER" id="PTHR31113:SF3">
    <property type="entry name" value="UPF0496 PROTEIN 1"/>
    <property type="match status" value="1"/>
</dbReference>
<gene>
    <name evidence="6" type="ORF">HHK36_010083</name>
</gene>
<protein>
    <submittedName>
        <fullName evidence="6">Uncharacterized protein</fullName>
    </submittedName>
</protein>
<dbReference type="Pfam" id="PF05055">
    <property type="entry name" value="DUF677"/>
    <property type="match status" value="1"/>
</dbReference>
<evidence type="ECO:0000256" key="3">
    <source>
        <dbReference type="ARBA" id="ARBA00022692"/>
    </source>
</evidence>
<keyword evidence="7" id="KW-1185">Reference proteome</keyword>
<evidence type="ECO:0000256" key="1">
    <source>
        <dbReference type="ARBA" id="ARBA00004370"/>
    </source>
</evidence>
<keyword evidence="3" id="KW-0812">Transmembrane</keyword>
<comment type="similarity">
    <text evidence="2">Belongs to the UPF0496 family.</text>
</comment>
<dbReference type="PANTHER" id="PTHR31113">
    <property type="entry name" value="UPF0496 PROTEIN 3-RELATED"/>
    <property type="match status" value="1"/>
</dbReference>
<sequence length="648" mass="72478">MLVRLVELGGGIVDDDGVRRRCTGAARLLGSCGRLRRDLLEGVQRPEGFKLGSGLGLKGNARGLMHALQKKMYRSGKMYFHPNDDEVLPPTDKVEMVELGTSRDLSQLIEYTSKPSLTGLGHINEHLYGSLCGSLEKRKGRASTNIDYLINGGIQRLCSPVIFSGKSSLCLRCCSVHLRSLTIYPSFQISFSDADVVICSGNQLPSSSLPAISARTQPHFPVPNLIPLPSPSGLISLAPSAMNPTRNIPSPIIPSGELYQSGRSHLQSQSSSRLVLLDPFQLGLQLRRAENSWPAASFRKNTSEAEQRSNEAECRIRSRINNFINILPVGVENGVRPLGTLKKATEYLVEMNQEAVETILICKEDVWNNQELRDLVQEYFDNSLQILDFCNAVVRLQKRFPLIKLHIHGVLQRYDEGNEKEEVGEKKYLRTLEGLKSFIVLGDSLTEEFSNLFKSVHSQQTQMLEKLKKLKKKFDMKLKCARVCRAVSRIIFFVAAAAVIICSMVNKSIPSAAAHLITSMETMIDSGWKHYQDILERQSQVLTSMDKGTFCTIQELQNIRVSVNQLESLMGTLFGSADMALKDEGQVGRVMKIIRKELDSFEKLDKCIQELSEHTDSCRRRIIEARKEVVSISIYVKKGNADFASWIL</sequence>
<accession>A0A835DI52</accession>
<evidence type="ECO:0000256" key="5">
    <source>
        <dbReference type="ARBA" id="ARBA00023136"/>
    </source>
</evidence>
<dbReference type="EMBL" id="JABCRI010000006">
    <property type="protein sequence ID" value="KAF8405183.1"/>
    <property type="molecule type" value="Genomic_DNA"/>
</dbReference>